<feature type="region of interest" description="Disordered" evidence="1">
    <location>
        <begin position="85"/>
        <end position="172"/>
    </location>
</feature>
<evidence type="ECO:0000256" key="1">
    <source>
        <dbReference type="SAM" id="MobiDB-lite"/>
    </source>
</evidence>
<keyword evidence="4" id="KW-1185">Reference proteome</keyword>
<evidence type="ECO:0000313" key="3">
    <source>
        <dbReference type="EMBL" id="POY70003.1"/>
    </source>
</evidence>
<feature type="compositionally biased region" description="Low complexity" evidence="1">
    <location>
        <begin position="20"/>
        <end position="32"/>
    </location>
</feature>
<protein>
    <recommendedName>
        <fullName evidence="2">Atos-like conserved domain-containing protein</fullName>
    </recommendedName>
</protein>
<dbReference type="PANTHER" id="PTHR13199">
    <property type="entry name" value="GH03947P"/>
    <property type="match status" value="1"/>
</dbReference>
<dbReference type="Pfam" id="PF13915">
    <property type="entry name" value="DUF4210"/>
    <property type="match status" value="1"/>
</dbReference>
<feature type="region of interest" description="Disordered" evidence="1">
    <location>
        <begin position="403"/>
        <end position="424"/>
    </location>
</feature>
<reference evidence="3 4" key="1">
    <citation type="journal article" date="2018" name="Front. Microbiol.">
        <title>Prospects for Fungal Bioremediation of Acidic Radioactive Waste Sites: Characterization and Genome Sequence of Rhodotorula taiwanensis MD1149.</title>
        <authorList>
            <person name="Tkavc R."/>
            <person name="Matrosova V.Y."/>
            <person name="Grichenko O.E."/>
            <person name="Gostincar C."/>
            <person name="Volpe R.P."/>
            <person name="Klimenkova P."/>
            <person name="Gaidamakova E.K."/>
            <person name="Zhou C.E."/>
            <person name="Stewart B.J."/>
            <person name="Lyman M.G."/>
            <person name="Malfatti S.A."/>
            <person name="Rubinfeld B."/>
            <person name="Courtot M."/>
            <person name="Singh J."/>
            <person name="Dalgard C.L."/>
            <person name="Hamilton T."/>
            <person name="Frey K.G."/>
            <person name="Gunde-Cimerman N."/>
            <person name="Dugan L."/>
            <person name="Daly M.J."/>
        </authorList>
    </citation>
    <scope>NUCLEOTIDE SEQUENCE [LARGE SCALE GENOMIC DNA]</scope>
    <source>
        <strain evidence="3 4">MD1149</strain>
    </source>
</reference>
<dbReference type="Proteomes" id="UP000237144">
    <property type="component" value="Unassembled WGS sequence"/>
</dbReference>
<dbReference type="Pfam" id="PF13889">
    <property type="entry name" value="Chromosome_seg"/>
    <property type="match status" value="1"/>
</dbReference>
<feature type="region of interest" description="Disordered" evidence="1">
    <location>
        <begin position="519"/>
        <end position="557"/>
    </location>
</feature>
<proteinExistence type="predicted"/>
<feature type="compositionally biased region" description="Low complexity" evidence="1">
    <location>
        <begin position="444"/>
        <end position="453"/>
    </location>
</feature>
<comment type="caution">
    <text evidence="3">The sequence shown here is derived from an EMBL/GenBank/DDBJ whole genome shotgun (WGS) entry which is preliminary data.</text>
</comment>
<organism evidence="3 4">
    <name type="scientific">Rhodotorula taiwanensis</name>
    <dbReference type="NCBI Taxonomy" id="741276"/>
    <lineage>
        <taxon>Eukaryota</taxon>
        <taxon>Fungi</taxon>
        <taxon>Dikarya</taxon>
        <taxon>Basidiomycota</taxon>
        <taxon>Pucciniomycotina</taxon>
        <taxon>Microbotryomycetes</taxon>
        <taxon>Sporidiobolales</taxon>
        <taxon>Sporidiobolaceae</taxon>
        <taxon>Rhodotorula</taxon>
    </lineage>
</organism>
<dbReference type="InterPro" id="IPR051506">
    <property type="entry name" value="ATOS_Transcription_Regulators"/>
</dbReference>
<gene>
    <name evidence="3" type="ORF">BMF94_6993</name>
</gene>
<evidence type="ECO:0000259" key="2">
    <source>
        <dbReference type="SMART" id="SM01177"/>
    </source>
</evidence>
<accession>A0A2S5AZN6</accession>
<sequence>MSRWSTPVEPSYAKTRRHSAAPSDSASSLSGSPTMMGTSIPTEPIPISRPGLGASYSSSGSSFLSPSRALDGPLHTLLPALAIEDRVSESPRDPASSVLEPTKSLKTARRLSGFSAYLSSPPRSSPLSRSVAEIDESDDDGSPRRLRAAWPVQPTLPPQTSPSERWPAKPRKRRSSVSSSLFGSLPAASNPFVGSFEDSLLHSRMSAPPSAPLNFVASIGVLGSSDLPMSRRCPPHIHVPFPAVFYASPGDPRATPYVGTVDLYTHYLRMLDTPTDGEQARSSKVPRFPGYPVPERGQVQVVLKDSNETAFRPFLVPYDLTGLDQEGAGGRTFVRQKSYCIEQPDGTGRMRFAIHLNFCAPPLRKRARRGSTDSPTRFYLYQAIRVVFASRGSETSDEWRVVTDGPDAPAAAHSRTPSGTFAAYHGPPHEWVMARKKAKERAKASALARLEASTSTLGASRPPTPPPQTPSMLSSALSIASPAPPVVVPTTAFSPGAPTFAHLDHEHAVGLSFDRVPSPAPGLSERPSLSALSALRPVQQDGAAPLPLSVERERCGR</sequence>
<feature type="region of interest" description="Disordered" evidence="1">
    <location>
        <begin position="1"/>
        <end position="70"/>
    </location>
</feature>
<evidence type="ECO:0000313" key="4">
    <source>
        <dbReference type="Proteomes" id="UP000237144"/>
    </source>
</evidence>
<name>A0A2S5AZN6_9BASI</name>
<dbReference type="InterPro" id="IPR033473">
    <property type="entry name" value="Atos-like_C"/>
</dbReference>
<feature type="compositionally biased region" description="Low complexity" evidence="1">
    <location>
        <begin position="55"/>
        <end position="67"/>
    </location>
</feature>
<dbReference type="OrthoDB" id="8625101at2759"/>
<dbReference type="EMBL" id="PJQD01000155">
    <property type="protein sequence ID" value="POY70003.1"/>
    <property type="molecule type" value="Genomic_DNA"/>
</dbReference>
<feature type="domain" description="Atos-like conserved" evidence="2">
    <location>
        <begin position="192"/>
        <end position="258"/>
    </location>
</feature>
<dbReference type="PANTHER" id="PTHR13199:SF11">
    <property type="entry name" value="PROTEIN ATOSSA"/>
    <property type="match status" value="1"/>
</dbReference>
<dbReference type="SMART" id="SM01177">
    <property type="entry name" value="DUF4210"/>
    <property type="match status" value="1"/>
</dbReference>
<dbReference type="AlphaFoldDB" id="A0A2S5AZN6"/>
<dbReference type="InterPro" id="IPR025261">
    <property type="entry name" value="Atos-like_cons_dom"/>
</dbReference>
<feature type="compositionally biased region" description="Low complexity" evidence="1">
    <location>
        <begin position="118"/>
        <end position="130"/>
    </location>
</feature>
<feature type="region of interest" description="Disordered" evidence="1">
    <location>
        <begin position="442"/>
        <end position="475"/>
    </location>
</feature>